<dbReference type="Proteomes" id="UP001614394">
    <property type="component" value="Unassembled WGS sequence"/>
</dbReference>
<dbReference type="SMART" id="SM00220">
    <property type="entry name" value="S_TKc"/>
    <property type="match status" value="1"/>
</dbReference>
<evidence type="ECO:0000256" key="6">
    <source>
        <dbReference type="ARBA" id="ARBA00022840"/>
    </source>
</evidence>
<sequence length="541" mass="57776">MPNDGGHTAPSAPRMPGPIAGRYRITGRLGRGGMGTVWRATDELLDRQVAVKELHFNEDLSEAEQQLYRDRALREARSVAQIRHPHVVVLHDVVEQDGRPWIVMELIDGRSLSDVLAKDGPVEPREAARIGAAVAGALHAAHERGVLHRDIKPANVLIERETGRVVLTDFGIARVSGTTTLTETGVFVGSPEYTSPERMSGAVAGPESDLWSVGVLLCASVDGHSPFRRDSIGGVLHAVVYDEIRPPASAGPLLPVVSALLERDTGRRMGAPAAELWLRTYAETGEATDTGHVPTITQDTVVPPDPVLEPAQDPTPPLTPSPFPVASPASSEGRKSRRGLLAGALLALVVGGGAAAAVLTMNGADGSADTATKPSSQPPSATHTTPSVTPSPTPTPVPAGFRTVTDVSGFSVVLPTGYDRSVDPPRIYYYSPGKEFRFGVRDEKPDPNGPMAVMTAQHRGGPAAYKGYRDGFVTETTKDGGPAALWEFTWDGYPGGGARRTFDLCWTENGRQYDMWVSSPVEKSEQGRQTFDTARNSFTPR</sequence>
<organism evidence="10 11">
    <name type="scientific">Streptomyces fildesensis</name>
    <dbReference type="NCBI Taxonomy" id="375757"/>
    <lineage>
        <taxon>Bacteria</taxon>
        <taxon>Bacillati</taxon>
        <taxon>Actinomycetota</taxon>
        <taxon>Actinomycetes</taxon>
        <taxon>Kitasatosporales</taxon>
        <taxon>Streptomycetaceae</taxon>
        <taxon>Streptomyces</taxon>
    </lineage>
</organism>
<protein>
    <recommendedName>
        <fullName evidence="1">non-specific serine/threonine protein kinase</fullName>
        <ecNumber evidence="1">2.7.11.1</ecNumber>
    </recommendedName>
</protein>
<dbReference type="PROSITE" id="PS00108">
    <property type="entry name" value="PROTEIN_KINASE_ST"/>
    <property type="match status" value="1"/>
</dbReference>
<feature type="binding site" evidence="7">
    <location>
        <position position="52"/>
    </location>
    <ligand>
        <name>ATP</name>
        <dbReference type="ChEBI" id="CHEBI:30616"/>
    </ligand>
</feature>
<dbReference type="SUPFAM" id="SSF56112">
    <property type="entry name" value="Protein kinase-like (PK-like)"/>
    <property type="match status" value="1"/>
</dbReference>
<evidence type="ECO:0000256" key="2">
    <source>
        <dbReference type="ARBA" id="ARBA00022527"/>
    </source>
</evidence>
<gene>
    <name evidence="10" type="ORF">ACIGXA_04615</name>
</gene>
<feature type="domain" description="Protein kinase" evidence="9">
    <location>
        <begin position="23"/>
        <end position="278"/>
    </location>
</feature>
<evidence type="ECO:0000256" key="8">
    <source>
        <dbReference type="SAM" id="MobiDB-lite"/>
    </source>
</evidence>
<evidence type="ECO:0000259" key="9">
    <source>
        <dbReference type="PROSITE" id="PS50011"/>
    </source>
</evidence>
<evidence type="ECO:0000256" key="7">
    <source>
        <dbReference type="PROSITE-ProRule" id="PRU10141"/>
    </source>
</evidence>
<dbReference type="EMBL" id="JBITYG010000001">
    <property type="protein sequence ID" value="MFI9099785.1"/>
    <property type="molecule type" value="Genomic_DNA"/>
</dbReference>
<feature type="region of interest" description="Disordered" evidence="8">
    <location>
        <begin position="520"/>
        <end position="541"/>
    </location>
</feature>
<dbReference type="GO" id="GO:0004674">
    <property type="term" value="F:protein serine/threonine kinase activity"/>
    <property type="evidence" value="ECO:0007669"/>
    <property type="project" value="UniProtKB-EC"/>
</dbReference>
<dbReference type="RefSeq" id="WP_399644373.1">
    <property type="nucleotide sequence ID" value="NZ_JBITYG010000001.1"/>
</dbReference>
<comment type="caution">
    <text evidence="10">The sequence shown here is derived from an EMBL/GenBank/DDBJ whole genome shotgun (WGS) entry which is preliminary data.</text>
</comment>
<keyword evidence="2" id="KW-0723">Serine/threonine-protein kinase</keyword>
<dbReference type="PANTHER" id="PTHR43289:SF6">
    <property type="entry name" value="SERINE_THREONINE-PROTEIN KINASE NEKL-3"/>
    <property type="match status" value="1"/>
</dbReference>
<dbReference type="Pfam" id="PF00069">
    <property type="entry name" value="Pkinase"/>
    <property type="match status" value="1"/>
</dbReference>
<evidence type="ECO:0000313" key="10">
    <source>
        <dbReference type="EMBL" id="MFI9099785.1"/>
    </source>
</evidence>
<evidence type="ECO:0000256" key="5">
    <source>
        <dbReference type="ARBA" id="ARBA00022777"/>
    </source>
</evidence>
<dbReference type="CDD" id="cd14014">
    <property type="entry name" value="STKc_PknB_like"/>
    <property type="match status" value="1"/>
</dbReference>
<dbReference type="InterPro" id="IPR011009">
    <property type="entry name" value="Kinase-like_dom_sf"/>
</dbReference>
<dbReference type="Gene3D" id="3.30.200.20">
    <property type="entry name" value="Phosphorylase Kinase, domain 1"/>
    <property type="match status" value="1"/>
</dbReference>
<feature type="region of interest" description="Disordered" evidence="8">
    <location>
        <begin position="365"/>
        <end position="399"/>
    </location>
</feature>
<keyword evidence="6 7" id="KW-0067">ATP-binding</keyword>
<keyword evidence="11" id="KW-1185">Reference proteome</keyword>
<evidence type="ECO:0000256" key="3">
    <source>
        <dbReference type="ARBA" id="ARBA00022679"/>
    </source>
</evidence>
<feature type="region of interest" description="Disordered" evidence="8">
    <location>
        <begin position="302"/>
        <end position="334"/>
    </location>
</feature>
<evidence type="ECO:0000256" key="4">
    <source>
        <dbReference type="ARBA" id="ARBA00022741"/>
    </source>
</evidence>
<dbReference type="PANTHER" id="PTHR43289">
    <property type="entry name" value="MITOGEN-ACTIVATED PROTEIN KINASE KINASE KINASE 20-RELATED"/>
    <property type="match status" value="1"/>
</dbReference>
<dbReference type="PROSITE" id="PS00107">
    <property type="entry name" value="PROTEIN_KINASE_ATP"/>
    <property type="match status" value="1"/>
</dbReference>
<feature type="compositionally biased region" description="Polar residues" evidence="8">
    <location>
        <begin position="527"/>
        <end position="541"/>
    </location>
</feature>
<dbReference type="InterPro" id="IPR017441">
    <property type="entry name" value="Protein_kinase_ATP_BS"/>
</dbReference>
<dbReference type="Gene3D" id="1.10.510.10">
    <property type="entry name" value="Transferase(Phosphotransferase) domain 1"/>
    <property type="match status" value="1"/>
</dbReference>
<feature type="compositionally biased region" description="Low complexity" evidence="8">
    <location>
        <begin position="378"/>
        <end position="388"/>
    </location>
</feature>
<keyword evidence="4 7" id="KW-0547">Nucleotide-binding</keyword>
<evidence type="ECO:0000256" key="1">
    <source>
        <dbReference type="ARBA" id="ARBA00012513"/>
    </source>
</evidence>
<keyword evidence="3 10" id="KW-0808">Transferase</keyword>
<name>A0ABW8C029_9ACTN</name>
<dbReference type="InterPro" id="IPR008271">
    <property type="entry name" value="Ser/Thr_kinase_AS"/>
</dbReference>
<evidence type="ECO:0000313" key="11">
    <source>
        <dbReference type="Proteomes" id="UP001614394"/>
    </source>
</evidence>
<dbReference type="PROSITE" id="PS50011">
    <property type="entry name" value="PROTEIN_KINASE_DOM"/>
    <property type="match status" value="1"/>
</dbReference>
<feature type="compositionally biased region" description="Pro residues" evidence="8">
    <location>
        <begin position="303"/>
        <end position="325"/>
    </location>
</feature>
<dbReference type="EC" id="2.7.11.1" evidence="1"/>
<dbReference type="InterPro" id="IPR000719">
    <property type="entry name" value="Prot_kinase_dom"/>
</dbReference>
<accession>A0ABW8C029</accession>
<keyword evidence="5 10" id="KW-0418">Kinase</keyword>
<proteinExistence type="predicted"/>
<reference evidence="10 11" key="1">
    <citation type="submission" date="2024-10" db="EMBL/GenBank/DDBJ databases">
        <title>The Natural Products Discovery Center: Release of the First 8490 Sequenced Strains for Exploring Actinobacteria Biosynthetic Diversity.</title>
        <authorList>
            <person name="Kalkreuter E."/>
            <person name="Kautsar S.A."/>
            <person name="Yang D."/>
            <person name="Bader C.D."/>
            <person name="Teijaro C.N."/>
            <person name="Fluegel L."/>
            <person name="Davis C.M."/>
            <person name="Simpson J.R."/>
            <person name="Lauterbach L."/>
            <person name="Steele A.D."/>
            <person name="Gui C."/>
            <person name="Meng S."/>
            <person name="Li G."/>
            <person name="Viehrig K."/>
            <person name="Ye F."/>
            <person name="Su P."/>
            <person name="Kiefer A.F."/>
            <person name="Nichols A."/>
            <person name="Cepeda A.J."/>
            <person name="Yan W."/>
            <person name="Fan B."/>
            <person name="Jiang Y."/>
            <person name="Adhikari A."/>
            <person name="Zheng C.-J."/>
            <person name="Schuster L."/>
            <person name="Cowan T.M."/>
            <person name="Smanski M.J."/>
            <person name="Chevrette M.G."/>
            <person name="De Carvalho L.P.S."/>
            <person name="Shen B."/>
        </authorList>
    </citation>
    <scope>NUCLEOTIDE SEQUENCE [LARGE SCALE GENOMIC DNA]</scope>
    <source>
        <strain evidence="10 11">NPDC053399</strain>
    </source>
</reference>